<reference evidence="3" key="1">
    <citation type="submission" date="2016-06" db="EMBL/GenBank/DDBJ databases">
        <title>Parallel loss of symbiosis genes in relatives of nitrogen-fixing non-legume Parasponia.</title>
        <authorList>
            <person name="Van Velzen R."/>
            <person name="Holmer R."/>
            <person name="Bu F."/>
            <person name="Rutten L."/>
            <person name="Van Zeijl A."/>
            <person name="Liu W."/>
            <person name="Santuari L."/>
            <person name="Cao Q."/>
            <person name="Sharma T."/>
            <person name="Shen D."/>
            <person name="Roswanjaya Y."/>
            <person name="Wardhani T."/>
            <person name="Kalhor M.S."/>
            <person name="Jansen J."/>
            <person name="Van den Hoogen J."/>
            <person name="Gungor B."/>
            <person name="Hartog M."/>
            <person name="Hontelez J."/>
            <person name="Verver J."/>
            <person name="Yang W.-C."/>
            <person name="Schijlen E."/>
            <person name="Repin R."/>
            <person name="Schilthuizen M."/>
            <person name="Schranz E."/>
            <person name="Heidstra R."/>
            <person name="Miyata K."/>
            <person name="Fedorova E."/>
            <person name="Kohlen W."/>
            <person name="Bisseling T."/>
            <person name="Smit S."/>
            <person name="Geurts R."/>
        </authorList>
    </citation>
    <scope>NUCLEOTIDE SEQUENCE [LARGE SCALE GENOMIC DNA]</scope>
    <source>
        <strain evidence="3">cv. WU1-14</strain>
    </source>
</reference>
<dbReference type="AlphaFoldDB" id="A0A2P5C2K6"/>
<name>A0A2P5C2K6_PARAD</name>
<evidence type="ECO:0000313" key="2">
    <source>
        <dbReference type="EMBL" id="PON55298.1"/>
    </source>
</evidence>
<dbReference type="EMBL" id="JXTB01000185">
    <property type="protein sequence ID" value="PON55298.1"/>
    <property type="molecule type" value="Genomic_DNA"/>
</dbReference>
<evidence type="ECO:0000313" key="3">
    <source>
        <dbReference type="Proteomes" id="UP000237105"/>
    </source>
</evidence>
<accession>A0A2P5C2K6</accession>
<comment type="caution">
    <text evidence="2">The sequence shown here is derived from an EMBL/GenBank/DDBJ whole genome shotgun (WGS) entry which is preliminary data.</text>
</comment>
<protein>
    <submittedName>
        <fullName evidence="2">Uncharacterized protein</fullName>
    </submittedName>
</protein>
<proteinExistence type="predicted"/>
<keyword evidence="3" id="KW-1185">Reference proteome</keyword>
<feature type="region of interest" description="Disordered" evidence="1">
    <location>
        <begin position="1"/>
        <end position="26"/>
    </location>
</feature>
<evidence type="ECO:0000256" key="1">
    <source>
        <dbReference type="SAM" id="MobiDB-lite"/>
    </source>
</evidence>
<organism evidence="2 3">
    <name type="scientific">Parasponia andersonii</name>
    <name type="common">Sponia andersonii</name>
    <dbReference type="NCBI Taxonomy" id="3476"/>
    <lineage>
        <taxon>Eukaryota</taxon>
        <taxon>Viridiplantae</taxon>
        <taxon>Streptophyta</taxon>
        <taxon>Embryophyta</taxon>
        <taxon>Tracheophyta</taxon>
        <taxon>Spermatophyta</taxon>
        <taxon>Magnoliopsida</taxon>
        <taxon>eudicotyledons</taxon>
        <taxon>Gunneridae</taxon>
        <taxon>Pentapetalae</taxon>
        <taxon>rosids</taxon>
        <taxon>fabids</taxon>
        <taxon>Rosales</taxon>
        <taxon>Cannabaceae</taxon>
        <taxon>Parasponia</taxon>
    </lineage>
</organism>
<gene>
    <name evidence="2" type="ORF">PanWU01x14_189870</name>
</gene>
<dbReference type="OrthoDB" id="10447022at2759"/>
<sequence>MVRMVETKDKVMDKKRTLRGRDVEKQKSPSENNFFVSVSRSPFKIIINSPLKQNLILTQII</sequence>
<dbReference type="Proteomes" id="UP000237105">
    <property type="component" value="Unassembled WGS sequence"/>
</dbReference>